<comment type="caution">
    <text evidence="3">The sequence shown here is derived from an EMBL/GenBank/DDBJ whole genome shotgun (WGS) entry which is preliminary data.</text>
</comment>
<gene>
    <name evidence="3" type="ORF">QTG54_004998</name>
</gene>
<protein>
    <recommendedName>
        <fullName evidence="5">Transmembrane protein</fullName>
    </recommendedName>
</protein>
<feature type="compositionally biased region" description="Polar residues" evidence="1">
    <location>
        <begin position="345"/>
        <end position="356"/>
    </location>
</feature>
<feature type="region of interest" description="Disordered" evidence="1">
    <location>
        <begin position="1"/>
        <end position="30"/>
    </location>
</feature>
<organism evidence="3 4">
    <name type="scientific">Skeletonema marinoi</name>
    <dbReference type="NCBI Taxonomy" id="267567"/>
    <lineage>
        <taxon>Eukaryota</taxon>
        <taxon>Sar</taxon>
        <taxon>Stramenopiles</taxon>
        <taxon>Ochrophyta</taxon>
        <taxon>Bacillariophyta</taxon>
        <taxon>Coscinodiscophyceae</taxon>
        <taxon>Thalassiosirophycidae</taxon>
        <taxon>Thalassiosirales</taxon>
        <taxon>Skeletonemataceae</taxon>
        <taxon>Skeletonema</taxon>
        <taxon>Skeletonema marinoi-dohrnii complex</taxon>
    </lineage>
</organism>
<evidence type="ECO:0000256" key="1">
    <source>
        <dbReference type="SAM" id="MobiDB-lite"/>
    </source>
</evidence>
<dbReference type="EMBL" id="JATAAI010000007">
    <property type="protein sequence ID" value="KAK1744465.1"/>
    <property type="molecule type" value="Genomic_DNA"/>
</dbReference>
<feature type="transmembrane region" description="Helical" evidence="2">
    <location>
        <begin position="146"/>
        <end position="166"/>
    </location>
</feature>
<feature type="region of interest" description="Disordered" evidence="1">
    <location>
        <begin position="236"/>
        <end position="356"/>
    </location>
</feature>
<feature type="transmembrane region" description="Helical" evidence="2">
    <location>
        <begin position="104"/>
        <end position="125"/>
    </location>
</feature>
<keyword evidence="4" id="KW-1185">Reference proteome</keyword>
<feature type="compositionally biased region" description="Low complexity" evidence="1">
    <location>
        <begin position="254"/>
        <end position="265"/>
    </location>
</feature>
<feature type="compositionally biased region" description="Basic residues" evidence="1">
    <location>
        <begin position="297"/>
        <end position="307"/>
    </location>
</feature>
<proteinExistence type="predicted"/>
<accession>A0AAD9DG01</accession>
<keyword evidence="2" id="KW-1133">Transmembrane helix</keyword>
<name>A0AAD9DG01_9STRA</name>
<evidence type="ECO:0008006" key="5">
    <source>
        <dbReference type="Google" id="ProtNLM"/>
    </source>
</evidence>
<dbReference type="AlphaFoldDB" id="A0AAD9DG01"/>
<keyword evidence="2" id="KW-0812">Transmembrane</keyword>
<evidence type="ECO:0000313" key="3">
    <source>
        <dbReference type="EMBL" id="KAK1744465.1"/>
    </source>
</evidence>
<evidence type="ECO:0000256" key="2">
    <source>
        <dbReference type="SAM" id="Phobius"/>
    </source>
</evidence>
<keyword evidence="2" id="KW-0472">Membrane</keyword>
<sequence>MMRKRKSSDSSNSDEESVQAAEPPEGRDDDDVKCMRTLFLDQLGQGKASKVNVQVSIMTVIVVVGASPYCKSHLVPAAIGALVGGQNVIAATTDNENTVYATNYLWLLLLSVVVVWFGALSSLLSKSLTRRYTLDISNVWKWTDEAELAVGYCISVVWLGVAGGAIRIAHNSTHPPEALNNVLVPSLIALTSMLLINSTGYKHAFGLYNESGFTAMLGHTTFESIERLIKKCMQQRLSRRRQEENQMRLSNDTQQQQHQEQQSLQPVAPTSQDEAPSLMIHHPHSHKPQRENSVLLKHQRRQQSRLRHYQDQKLGRPSLDSNSKLQHRGWSATQADSADGWQHTLEPQQDSSNNVV</sequence>
<feature type="transmembrane region" description="Helical" evidence="2">
    <location>
        <begin position="178"/>
        <end position="196"/>
    </location>
</feature>
<dbReference type="Proteomes" id="UP001224775">
    <property type="component" value="Unassembled WGS sequence"/>
</dbReference>
<evidence type="ECO:0000313" key="4">
    <source>
        <dbReference type="Proteomes" id="UP001224775"/>
    </source>
</evidence>
<reference evidence="3" key="1">
    <citation type="submission" date="2023-06" db="EMBL/GenBank/DDBJ databases">
        <title>Survivors Of The Sea: Transcriptome response of Skeletonema marinoi to long-term dormancy.</title>
        <authorList>
            <person name="Pinder M.I.M."/>
            <person name="Kourtchenko O."/>
            <person name="Robertson E.K."/>
            <person name="Larsson T."/>
            <person name="Maumus F."/>
            <person name="Osuna-Cruz C.M."/>
            <person name="Vancaester E."/>
            <person name="Stenow R."/>
            <person name="Vandepoele K."/>
            <person name="Ploug H."/>
            <person name="Bruchert V."/>
            <person name="Godhe A."/>
            <person name="Topel M."/>
        </authorList>
    </citation>
    <scope>NUCLEOTIDE SEQUENCE</scope>
    <source>
        <strain evidence="3">R05AC</strain>
    </source>
</reference>